<dbReference type="Proteomes" id="UP000324222">
    <property type="component" value="Unassembled WGS sequence"/>
</dbReference>
<gene>
    <name evidence="1" type="ORF">E2C01_016782</name>
</gene>
<organism evidence="1 2">
    <name type="scientific">Portunus trituberculatus</name>
    <name type="common">Swimming crab</name>
    <name type="synonym">Neptunus trituberculatus</name>
    <dbReference type="NCBI Taxonomy" id="210409"/>
    <lineage>
        <taxon>Eukaryota</taxon>
        <taxon>Metazoa</taxon>
        <taxon>Ecdysozoa</taxon>
        <taxon>Arthropoda</taxon>
        <taxon>Crustacea</taxon>
        <taxon>Multicrustacea</taxon>
        <taxon>Malacostraca</taxon>
        <taxon>Eumalacostraca</taxon>
        <taxon>Eucarida</taxon>
        <taxon>Decapoda</taxon>
        <taxon>Pleocyemata</taxon>
        <taxon>Brachyura</taxon>
        <taxon>Eubrachyura</taxon>
        <taxon>Portunoidea</taxon>
        <taxon>Portunidae</taxon>
        <taxon>Portuninae</taxon>
        <taxon>Portunus</taxon>
    </lineage>
</organism>
<dbReference type="EMBL" id="VSRR010001244">
    <property type="protein sequence ID" value="MPC23721.1"/>
    <property type="molecule type" value="Genomic_DNA"/>
</dbReference>
<evidence type="ECO:0000313" key="1">
    <source>
        <dbReference type="EMBL" id="MPC23721.1"/>
    </source>
</evidence>
<keyword evidence="2" id="KW-1185">Reference proteome</keyword>
<name>A0A5B7DPZ7_PORTR</name>
<reference evidence="1 2" key="1">
    <citation type="submission" date="2019-05" db="EMBL/GenBank/DDBJ databases">
        <title>Another draft genome of Portunus trituberculatus and its Hox gene families provides insights of decapod evolution.</title>
        <authorList>
            <person name="Jeong J.-H."/>
            <person name="Song I."/>
            <person name="Kim S."/>
            <person name="Choi T."/>
            <person name="Kim D."/>
            <person name="Ryu S."/>
            <person name="Kim W."/>
        </authorList>
    </citation>
    <scope>NUCLEOTIDE SEQUENCE [LARGE SCALE GENOMIC DNA]</scope>
    <source>
        <tissue evidence="1">Muscle</tissue>
    </source>
</reference>
<protein>
    <submittedName>
        <fullName evidence="1">Uncharacterized protein</fullName>
    </submittedName>
</protein>
<comment type="caution">
    <text evidence="1">The sequence shown here is derived from an EMBL/GenBank/DDBJ whole genome shotgun (WGS) entry which is preliminary data.</text>
</comment>
<evidence type="ECO:0000313" key="2">
    <source>
        <dbReference type="Proteomes" id="UP000324222"/>
    </source>
</evidence>
<sequence>MSSRETVRRVMIYDKQQDRSRPSCGEIGAECGAVLASVAPGHRHLVQVNTAKGVLQEVTVACRRRCGRKGVTEAPAILREEPQHSEAHLCVSRRSPVCQQTLTCVLADPHLCVSRRSPVCQQTLTCVSADTHLYVSKRSPVCQQTLNCVSADAYLYVSKRSPTLTCIVRDDGTIPAEGGLAVLHQHGPVRQRHPLLNAHCGKGHTDVRGLVEALLGLSGGPELSGDINRG</sequence>
<proteinExistence type="predicted"/>
<dbReference type="AlphaFoldDB" id="A0A5B7DPZ7"/>
<accession>A0A5B7DPZ7</accession>